<dbReference type="InterPro" id="IPR007612">
    <property type="entry name" value="LOR"/>
</dbReference>
<dbReference type="AlphaFoldDB" id="A0A852ZN48"/>
<proteinExistence type="inferred from homology"/>
<comment type="similarity">
    <text evidence="1">Belongs to the LOR family.</text>
</comment>
<dbReference type="EMBL" id="JACBZH010000001">
    <property type="protein sequence ID" value="NYH93318.1"/>
    <property type="molecule type" value="Genomic_DNA"/>
</dbReference>
<protein>
    <submittedName>
        <fullName evidence="2">Uncharacterized protein YxjI</fullName>
    </submittedName>
</protein>
<dbReference type="InterPro" id="IPR025659">
    <property type="entry name" value="Tubby-like_C"/>
</dbReference>
<name>A0A852ZN48_9ACTN</name>
<dbReference type="PANTHER" id="PTHR31087:SF161">
    <property type="entry name" value="TUBBY C 2 FAMILY PROTEIN"/>
    <property type="match status" value="1"/>
</dbReference>
<sequence length="178" mass="20237">MGDRRWERREPRSGGGGAKYRMRQQLISLGHDFWIEDERGERAFKVNAKAVRIRATMVLEDASGRELLKIQERKLRLRNTMEIEDPDGNTIATLKKAMITPLRERFDVLVEAGENLEVQGNIVDHEYRITRGDAKVAEVSKDWFRVADTYGVQIAEGQDSVLILAVAAALDSMSHEGR</sequence>
<evidence type="ECO:0000313" key="3">
    <source>
        <dbReference type="Proteomes" id="UP000579605"/>
    </source>
</evidence>
<accession>A0A852ZN48</accession>
<gene>
    <name evidence="2" type="ORF">F4554_005956</name>
</gene>
<dbReference type="Proteomes" id="UP000579605">
    <property type="component" value="Unassembled WGS sequence"/>
</dbReference>
<evidence type="ECO:0000256" key="1">
    <source>
        <dbReference type="ARBA" id="ARBA00005437"/>
    </source>
</evidence>
<dbReference type="InterPro" id="IPR038595">
    <property type="entry name" value="LOR_sf"/>
</dbReference>
<keyword evidence="3" id="KW-1185">Reference proteome</keyword>
<comment type="caution">
    <text evidence="2">The sequence shown here is derived from an EMBL/GenBank/DDBJ whole genome shotgun (WGS) entry which is preliminary data.</text>
</comment>
<dbReference type="RefSeq" id="WP_179790858.1">
    <property type="nucleotide sequence ID" value="NZ_BAAARR010000045.1"/>
</dbReference>
<dbReference type="Pfam" id="PF04525">
    <property type="entry name" value="LOR"/>
    <property type="match status" value="1"/>
</dbReference>
<dbReference type="PANTHER" id="PTHR31087">
    <property type="match status" value="1"/>
</dbReference>
<organism evidence="2 3">
    <name type="scientific">Actinopolymorpha rutila</name>
    <dbReference type="NCBI Taxonomy" id="446787"/>
    <lineage>
        <taxon>Bacteria</taxon>
        <taxon>Bacillati</taxon>
        <taxon>Actinomycetota</taxon>
        <taxon>Actinomycetes</taxon>
        <taxon>Propionibacteriales</taxon>
        <taxon>Actinopolymorphaceae</taxon>
        <taxon>Actinopolymorpha</taxon>
    </lineage>
</organism>
<dbReference type="Gene3D" id="2.40.160.200">
    <property type="entry name" value="LURP1-related"/>
    <property type="match status" value="1"/>
</dbReference>
<evidence type="ECO:0000313" key="2">
    <source>
        <dbReference type="EMBL" id="NYH93318.1"/>
    </source>
</evidence>
<reference evidence="2 3" key="1">
    <citation type="submission" date="2020-07" db="EMBL/GenBank/DDBJ databases">
        <title>Sequencing the genomes of 1000 actinobacteria strains.</title>
        <authorList>
            <person name="Klenk H.-P."/>
        </authorList>
    </citation>
    <scope>NUCLEOTIDE SEQUENCE [LARGE SCALE GENOMIC DNA]</scope>
    <source>
        <strain evidence="2 3">DSM 18448</strain>
    </source>
</reference>
<dbReference type="SUPFAM" id="SSF54518">
    <property type="entry name" value="Tubby C-terminal domain-like"/>
    <property type="match status" value="1"/>
</dbReference>